<dbReference type="Proteomes" id="UP000790377">
    <property type="component" value="Unassembled WGS sequence"/>
</dbReference>
<accession>A0ACB8ACX4</accession>
<proteinExistence type="predicted"/>
<name>A0ACB8ACX4_9AGAM</name>
<evidence type="ECO:0000313" key="2">
    <source>
        <dbReference type="Proteomes" id="UP000790377"/>
    </source>
</evidence>
<reference evidence="1" key="1">
    <citation type="journal article" date="2021" name="New Phytol.">
        <title>Evolutionary innovations through gain and loss of genes in the ectomycorrhizal Boletales.</title>
        <authorList>
            <person name="Wu G."/>
            <person name="Miyauchi S."/>
            <person name="Morin E."/>
            <person name="Kuo A."/>
            <person name="Drula E."/>
            <person name="Varga T."/>
            <person name="Kohler A."/>
            <person name="Feng B."/>
            <person name="Cao Y."/>
            <person name="Lipzen A."/>
            <person name="Daum C."/>
            <person name="Hundley H."/>
            <person name="Pangilinan J."/>
            <person name="Johnson J."/>
            <person name="Barry K."/>
            <person name="LaButti K."/>
            <person name="Ng V."/>
            <person name="Ahrendt S."/>
            <person name="Min B."/>
            <person name="Choi I.G."/>
            <person name="Park H."/>
            <person name="Plett J.M."/>
            <person name="Magnuson J."/>
            <person name="Spatafora J.W."/>
            <person name="Nagy L.G."/>
            <person name="Henrissat B."/>
            <person name="Grigoriev I.V."/>
            <person name="Yang Z.L."/>
            <person name="Xu J."/>
            <person name="Martin F.M."/>
        </authorList>
    </citation>
    <scope>NUCLEOTIDE SEQUENCE</scope>
    <source>
        <strain evidence="1">ATCC 28755</strain>
    </source>
</reference>
<sequence length="345" mass="38647">MLPNPYTPLAWLEPSLAAQFEASCYLYVAVLGVFIWDWMTAFPDEYRMIRGRRIRVPVIIYYISRFSTLFWVVTNLVMQVGSMPSCRPLRIVIGITYIFTSPSTSALFFFRVRAVFIHSRAAIVFFALLWLSVLGSSFVVPFTIQNQHIGNTGRCINTDVNNVAAAPTAFNTLYATLVFFAISFKLMSITVIDSPTWKDRIRYFIRGDGLPRFSKLLFQSGQQYYFATFGTNMLLVVMIALRTTNPVLRAMFSVPCVAFESSMACRVFRSVQLGAMMDSPSIASLSNLEIIPGSHALTTSYPLRILHGRESVSATVNSTVAHSVREGELAKSDRLDVQGAANDRV</sequence>
<keyword evidence="2" id="KW-1185">Reference proteome</keyword>
<protein>
    <submittedName>
        <fullName evidence="1">Uncharacterized protein</fullName>
    </submittedName>
</protein>
<evidence type="ECO:0000313" key="1">
    <source>
        <dbReference type="EMBL" id="KAH7910528.1"/>
    </source>
</evidence>
<gene>
    <name evidence="1" type="ORF">BJ138DRAFT_1008626</name>
</gene>
<organism evidence="1 2">
    <name type="scientific">Hygrophoropsis aurantiaca</name>
    <dbReference type="NCBI Taxonomy" id="72124"/>
    <lineage>
        <taxon>Eukaryota</taxon>
        <taxon>Fungi</taxon>
        <taxon>Dikarya</taxon>
        <taxon>Basidiomycota</taxon>
        <taxon>Agaricomycotina</taxon>
        <taxon>Agaricomycetes</taxon>
        <taxon>Agaricomycetidae</taxon>
        <taxon>Boletales</taxon>
        <taxon>Coniophorineae</taxon>
        <taxon>Hygrophoropsidaceae</taxon>
        <taxon>Hygrophoropsis</taxon>
    </lineage>
</organism>
<dbReference type="EMBL" id="MU267709">
    <property type="protein sequence ID" value="KAH7910528.1"/>
    <property type="molecule type" value="Genomic_DNA"/>
</dbReference>
<comment type="caution">
    <text evidence="1">The sequence shown here is derived from an EMBL/GenBank/DDBJ whole genome shotgun (WGS) entry which is preliminary data.</text>
</comment>